<evidence type="ECO:0000313" key="1">
    <source>
        <dbReference type="EMBL" id="OCK72806.1"/>
    </source>
</evidence>
<evidence type="ECO:0000313" key="2">
    <source>
        <dbReference type="Proteomes" id="UP000250266"/>
    </source>
</evidence>
<accession>A0A8E2DWG5</accession>
<dbReference type="EMBL" id="KV746439">
    <property type="protein sequence ID" value="OCK72806.1"/>
    <property type="molecule type" value="Genomic_DNA"/>
</dbReference>
<dbReference type="AlphaFoldDB" id="A0A8E2DWG5"/>
<dbReference type="PANTHER" id="PTHR43431:SF7">
    <property type="entry name" value="OXIDOREDUCTASE, SHORT CHAIN DEHYDROGENASE_REDUCTASE FAMILY (AFU_ORTHOLOGUE AFUA_5G14000)"/>
    <property type="match status" value="1"/>
</dbReference>
<dbReference type="Gene3D" id="3.40.50.720">
    <property type="entry name" value="NAD(P)-binding Rossmann-like Domain"/>
    <property type="match status" value="1"/>
</dbReference>
<dbReference type="OrthoDB" id="5336600at2759"/>
<dbReference type="SUPFAM" id="SSF51735">
    <property type="entry name" value="NAD(P)-binding Rossmann-fold domains"/>
    <property type="match status" value="1"/>
</dbReference>
<gene>
    <name evidence="1" type="ORF">K432DRAFT_387686</name>
</gene>
<organism evidence="1 2">
    <name type="scientific">Lepidopterella palustris CBS 459.81</name>
    <dbReference type="NCBI Taxonomy" id="1314670"/>
    <lineage>
        <taxon>Eukaryota</taxon>
        <taxon>Fungi</taxon>
        <taxon>Dikarya</taxon>
        <taxon>Ascomycota</taxon>
        <taxon>Pezizomycotina</taxon>
        <taxon>Dothideomycetes</taxon>
        <taxon>Pleosporomycetidae</taxon>
        <taxon>Mytilinidiales</taxon>
        <taxon>Argynnaceae</taxon>
        <taxon>Lepidopterella</taxon>
    </lineage>
</organism>
<dbReference type="InterPro" id="IPR036291">
    <property type="entry name" value="NAD(P)-bd_dom_sf"/>
</dbReference>
<dbReference type="Proteomes" id="UP000250266">
    <property type="component" value="Unassembled WGS sequence"/>
</dbReference>
<proteinExistence type="predicted"/>
<sequence>MAIIGMGPRIGVSLAHKFGREGYRIGLVSRNQKSLDKYVKELANLGIESVGFAADVHDRPGLQSAIEKIVEHFGPIDVLEYSPMLDDYSLVDVMRLDVENAQYQLDMQLHGAITAVRTVVNDMIKKGDGALLFTLGVTANLPGPSHSNGAIGVAALRHYAIMLNMTLKFKGIYVGTISIGKDHIGDEIADIYWEKMHKRESCETIYGDPRIHGAYEVLTAMGIGQIFPPRLTGVLPKPQNEKERHTFLVALNHAADCARLLGAEGPAEIRRLEELAKAIGGDINAEFWGGDLDQCFPPMVTF</sequence>
<protein>
    <submittedName>
        <fullName evidence="1">NAD(P)-binding protein</fullName>
    </submittedName>
</protein>
<name>A0A8E2DWG5_9PEZI</name>
<keyword evidence="2" id="KW-1185">Reference proteome</keyword>
<reference evidence="1 2" key="1">
    <citation type="journal article" date="2016" name="Nat. Commun.">
        <title>Ectomycorrhizal ecology is imprinted in the genome of the dominant symbiotic fungus Cenococcum geophilum.</title>
        <authorList>
            <consortium name="DOE Joint Genome Institute"/>
            <person name="Peter M."/>
            <person name="Kohler A."/>
            <person name="Ohm R.A."/>
            <person name="Kuo A."/>
            <person name="Krutzmann J."/>
            <person name="Morin E."/>
            <person name="Arend M."/>
            <person name="Barry K.W."/>
            <person name="Binder M."/>
            <person name="Choi C."/>
            <person name="Clum A."/>
            <person name="Copeland A."/>
            <person name="Grisel N."/>
            <person name="Haridas S."/>
            <person name="Kipfer T."/>
            <person name="LaButti K."/>
            <person name="Lindquist E."/>
            <person name="Lipzen A."/>
            <person name="Maire R."/>
            <person name="Meier B."/>
            <person name="Mihaltcheva S."/>
            <person name="Molinier V."/>
            <person name="Murat C."/>
            <person name="Poggeler S."/>
            <person name="Quandt C.A."/>
            <person name="Sperisen C."/>
            <person name="Tritt A."/>
            <person name="Tisserant E."/>
            <person name="Crous P.W."/>
            <person name="Henrissat B."/>
            <person name="Nehls U."/>
            <person name="Egli S."/>
            <person name="Spatafora J.W."/>
            <person name="Grigoriev I.V."/>
            <person name="Martin F.M."/>
        </authorList>
    </citation>
    <scope>NUCLEOTIDE SEQUENCE [LARGE SCALE GENOMIC DNA]</scope>
    <source>
        <strain evidence="1 2">CBS 459.81</strain>
    </source>
</reference>
<dbReference type="InterPro" id="IPR002347">
    <property type="entry name" value="SDR_fam"/>
</dbReference>
<dbReference type="Pfam" id="PF00106">
    <property type="entry name" value="adh_short"/>
    <property type="match status" value="1"/>
</dbReference>
<dbReference type="PANTHER" id="PTHR43431">
    <property type="entry name" value="OXIDOREDUCTASE, SHORT CHAIN DEHYDROGENASE/REDUCTASE FAMILY (AFU_ORTHOLOGUE AFUA_5G14000)"/>
    <property type="match status" value="1"/>
</dbReference>